<gene>
    <name evidence="2" type="ORF">NDI37_11555</name>
</gene>
<dbReference type="RefSeq" id="WP_190423382.1">
    <property type="nucleotide sequence ID" value="NZ_JAMPKK010000021.1"/>
</dbReference>
<keyword evidence="1" id="KW-1133">Transmembrane helix</keyword>
<feature type="transmembrane region" description="Helical" evidence="1">
    <location>
        <begin position="60"/>
        <end position="83"/>
    </location>
</feature>
<keyword evidence="3" id="KW-1185">Reference proteome</keyword>
<evidence type="ECO:0000313" key="3">
    <source>
        <dbReference type="Proteomes" id="UP001442494"/>
    </source>
</evidence>
<dbReference type="Gene3D" id="2.160.20.80">
    <property type="entry name" value="E3 ubiquitin-protein ligase SopA"/>
    <property type="match status" value="2"/>
</dbReference>
<organism evidence="2 3">
    <name type="scientific">Funiculus sociatus GB2-A5</name>
    <dbReference type="NCBI Taxonomy" id="2933946"/>
    <lineage>
        <taxon>Bacteria</taxon>
        <taxon>Bacillati</taxon>
        <taxon>Cyanobacteriota</taxon>
        <taxon>Cyanophyceae</taxon>
        <taxon>Coleofasciculales</taxon>
        <taxon>Coleofasciculaceae</taxon>
        <taxon>Funiculus</taxon>
    </lineage>
</organism>
<dbReference type="InterPro" id="IPR051082">
    <property type="entry name" value="Pentapeptide-BTB/POZ_domain"/>
</dbReference>
<feature type="transmembrane region" description="Helical" evidence="1">
    <location>
        <begin position="173"/>
        <end position="199"/>
    </location>
</feature>
<comment type="caution">
    <text evidence="2">The sequence shown here is derived from an EMBL/GenBank/DDBJ whole genome shotgun (WGS) entry which is preliminary data.</text>
</comment>
<evidence type="ECO:0000256" key="1">
    <source>
        <dbReference type="SAM" id="Phobius"/>
    </source>
</evidence>
<dbReference type="SUPFAM" id="SSF141571">
    <property type="entry name" value="Pentapeptide repeat-like"/>
    <property type="match status" value="1"/>
</dbReference>
<dbReference type="InterPro" id="IPR001646">
    <property type="entry name" value="5peptide_repeat"/>
</dbReference>
<feature type="transmembrane region" description="Helical" evidence="1">
    <location>
        <begin position="147"/>
        <end position="166"/>
    </location>
</feature>
<keyword evidence="1" id="KW-0812">Transmembrane</keyword>
<accession>A0ABV0JNX8</accession>
<dbReference type="EMBL" id="JAMPKK010000021">
    <property type="protein sequence ID" value="MEP0865103.1"/>
    <property type="molecule type" value="Genomic_DNA"/>
</dbReference>
<dbReference type="Pfam" id="PF00805">
    <property type="entry name" value="Pentapeptide"/>
    <property type="match status" value="2"/>
</dbReference>
<feature type="transmembrane region" description="Helical" evidence="1">
    <location>
        <begin position="205"/>
        <end position="230"/>
    </location>
</feature>
<protein>
    <submittedName>
        <fullName evidence="2">Pentapeptide repeat-containing protein</fullName>
    </submittedName>
</protein>
<sequence length="270" mass="28090">MTNQNPRNANKNLQNCSFKGQNLNNADFSGCDIRGCDFSNTLLQGANFERVIAGQSPKKLIILIIVAVVVATCATNAIARMIFGALGRTPQEPGWAYILALYISLGVATPASGTRAIAGRIATTISATASGALLGFFYAGTTAGNNPQIAIFGAVIGGVAMAYASFKIRTSLVAIAVTIAEAVAGYGFAFLLGANAIAFLSTHNLILGVIWSLLSLISILLVMNSLTLAVKKIKSASETSFRGADLTNAKFDGARLLNTDFSGAIGYPNN</sequence>
<name>A0ABV0JNX8_9CYAN</name>
<feature type="transmembrane region" description="Helical" evidence="1">
    <location>
        <begin position="95"/>
        <end position="114"/>
    </location>
</feature>
<dbReference type="PANTHER" id="PTHR14136:SF17">
    <property type="entry name" value="BTB_POZ DOMAIN-CONTAINING PROTEIN KCTD9"/>
    <property type="match status" value="1"/>
</dbReference>
<proteinExistence type="predicted"/>
<dbReference type="PANTHER" id="PTHR14136">
    <property type="entry name" value="BTB_POZ DOMAIN-CONTAINING PROTEIN KCTD9"/>
    <property type="match status" value="1"/>
</dbReference>
<feature type="transmembrane region" description="Helical" evidence="1">
    <location>
        <begin position="121"/>
        <end position="141"/>
    </location>
</feature>
<evidence type="ECO:0000313" key="2">
    <source>
        <dbReference type="EMBL" id="MEP0865103.1"/>
    </source>
</evidence>
<keyword evidence="1" id="KW-0472">Membrane</keyword>
<reference evidence="2 3" key="1">
    <citation type="submission" date="2022-04" db="EMBL/GenBank/DDBJ databases">
        <title>Positive selection, recombination, and allopatry shape intraspecific diversity of widespread and dominant cyanobacteria.</title>
        <authorList>
            <person name="Wei J."/>
            <person name="Shu W."/>
            <person name="Hu C."/>
        </authorList>
    </citation>
    <scope>NUCLEOTIDE SEQUENCE [LARGE SCALE GENOMIC DNA]</scope>
    <source>
        <strain evidence="2 3">GB2-A5</strain>
    </source>
</reference>
<dbReference type="Proteomes" id="UP001442494">
    <property type="component" value="Unassembled WGS sequence"/>
</dbReference>